<accession>A0ABU5ABJ2</accession>
<dbReference type="InterPro" id="IPR045506">
    <property type="entry name" value="DUF6484"/>
</dbReference>
<dbReference type="Pfam" id="PF20093">
    <property type="entry name" value="DUF6484"/>
    <property type="match status" value="1"/>
</dbReference>
<dbReference type="RefSeq" id="WP_320251196.1">
    <property type="nucleotide sequence ID" value="NZ_JAVIIQ010000010.1"/>
</dbReference>
<protein>
    <submittedName>
        <fullName evidence="2">DUF6484 domain-containing protein</fullName>
    </submittedName>
</protein>
<dbReference type="EMBL" id="JAVIIQ010000010">
    <property type="protein sequence ID" value="MDX8533967.1"/>
    <property type="molecule type" value="Genomic_DNA"/>
</dbReference>
<feature type="domain" description="DUF6484" evidence="1">
    <location>
        <begin position="13"/>
        <end position="72"/>
    </location>
</feature>
<keyword evidence="3" id="KW-1185">Reference proteome</keyword>
<evidence type="ECO:0000313" key="3">
    <source>
        <dbReference type="Proteomes" id="UP001285154"/>
    </source>
</evidence>
<proteinExistence type="predicted"/>
<sequence>MSEARERIEGVVIGAFLGFGGDAPLVVFPGNPDETAQSARSLCELTPDMIGCEVALMFQDGDPRKPLIVGRIVKPGQRSHDHDAVHVIHDGEHIKITGEKSIELRCGKSTIIMEKDGRITIRGTRLVSHASGSNRIRGGSIDLN</sequence>
<name>A0ABU5ABJ2_9HYPH</name>
<evidence type="ECO:0000313" key="2">
    <source>
        <dbReference type="EMBL" id="MDX8533967.1"/>
    </source>
</evidence>
<reference evidence="2 3" key="1">
    <citation type="submission" date="2023-08" db="EMBL/GenBank/DDBJ databases">
        <title>Implementing the SeqCode for naming new Mesorhizobium species isolated from Vachellia karroo root nodules.</title>
        <authorList>
            <person name="Van Lill M."/>
        </authorList>
    </citation>
    <scope>NUCLEOTIDE SEQUENCE [LARGE SCALE GENOMIC DNA]</scope>
    <source>
        <strain evidence="2 3">VK25D</strain>
    </source>
</reference>
<gene>
    <name evidence="2" type="ORF">RFM42_23455</name>
</gene>
<comment type="caution">
    <text evidence="2">The sequence shown here is derived from an EMBL/GenBank/DDBJ whole genome shotgun (WGS) entry which is preliminary data.</text>
</comment>
<dbReference type="Proteomes" id="UP001285154">
    <property type="component" value="Unassembled WGS sequence"/>
</dbReference>
<evidence type="ECO:0000259" key="1">
    <source>
        <dbReference type="Pfam" id="PF20093"/>
    </source>
</evidence>
<organism evidence="2 3">
    <name type="scientific">Mesorhizobium vachelliae</name>
    <dbReference type="NCBI Taxonomy" id="3072309"/>
    <lineage>
        <taxon>Bacteria</taxon>
        <taxon>Pseudomonadati</taxon>
        <taxon>Pseudomonadota</taxon>
        <taxon>Alphaproteobacteria</taxon>
        <taxon>Hyphomicrobiales</taxon>
        <taxon>Phyllobacteriaceae</taxon>
        <taxon>Mesorhizobium</taxon>
    </lineage>
</organism>